<dbReference type="InterPro" id="IPR051207">
    <property type="entry name" value="ComplexI_NDUFA9_subunit"/>
</dbReference>
<dbReference type="AlphaFoldDB" id="A0A7S2MG68"/>
<dbReference type="Gene3D" id="3.40.50.720">
    <property type="entry name" value="NAD(P)-binding Rossmann-like Domain"/>
    <property type="match status" value="1"/>
</dbReference>
<reference evidence="2" key="1">
    <citation type="submission" date="2021-01" db="EMBL/GenBank/DDBJ databases">
        <authorList>
            <person name="Corre E."/>
            <person name="Pelletier E."/>
            <person name="Niang G."/>
            <person name="Scheremetjew M."/>
            <person name="Finn R."/>
            <person name="Kale V."/>
            <person name="Holt S."/>
            <person name="Cochrane G."/>
            <person name="Meng A."/>
            <person name="Brown T."/>
            <person name="Cohen L."/>
        </authorList>
    </citation>
    <scope>NUCLEOTIDE SEQUENCE</scope>
    <source>
        <strain evidence="2">CCMP826</strain>
    </source>
</reference>
<dbReference type="InterPro" id="IPR016040">
    <property type="entry name" value="NAD(P)-bd_dom"/>
</dbReference>
<gene>
    <name evidence="2" type="ORF">HTAM1171_LOCUS3734</name>
</gene>
<organism evidence="2">
    <name type="scientific">Helicotheca tamesis</name>
    <dbReference type="NCBI Taxonomy" id="374047"/>
    <lineage>
        <taxon>Eukaryota</taxon>
        <taxon>Sar</taxon>
        <taxon>Stramenopiles</taxon>
        <taxon>Ochrophyta</taxon>
        <taxon>Bacillariophyta</taxon>
        <taxon>Mediophyceae</taxon>
        <taxon>Lithodesmiophycidae</taxon>
        <taxon>Lithodesmiales</taxon>
        <taxon>Lithodesmiaceae</taxon>
        <taxon>Helicotheca</taxon>
    </lineage>
</organism>
<name>A0A7S2MG68_9STRA</name>
<evidence type="ECO:0000259" key="1">
    <source>
        <dbReference type="Pfam" id="PF13460"/>
    </source>
</evidence>
<dbReference type="GO" id="GO:0005739">
    <property type="term" value="C:mitochondrion"/>
    <property type="evidence" value="ECO:0007669"/>
    <property type="project" value="TreeGrafter"/>
</dbReference>
<dbReference type="EMBL" id="HBGV01006181">
    <property type="protein sequence ID" value="CAD9481479.1"/>
    <property type="molecule type" value="Transcribed_RNA"/>
</dbReference>
<evidence type="ECO:0000313" key="2">
    <source>
        <dbReference type="EMBL" id="CAD9481479.1"/>
    </source>
</evidence>
<dbReference type="Pfam" id="PF13460">
    <property type="entry name" value="NAD_binding_10"/>
    <property type="match status" value="1"/>
</dbReference>
<dbReference type="PANTHER" id="PTHR12126">
    <property type="entry name" value="NADH-UBIQUINONE OXIDOREDUCTASE 39 KDA SUBUNIT-RELATED"/>
    <property type="match status" value="1"/>
</dbReference>
<dbReference type="GO" id="GO:0044877">
    <property type="term" value="F:protein-containing complex binding"/>
    <property type="evidence" value="ECO:0007669"/>
    <property type="project" value="TreeGrafter"/>
</dbReference>
<dbReference type="PANTHER" id="PTHR12126:SF16">
    <property type="entry name" value="MIOREX COMPLEX COMPONENT 2"/>
    <property type="match status" value="1"/>
</dbReference>
<protein>
    <recommendedName>
        <fullName evidence="1">NAD(P)-binding domain-containing protein</fullName>
    </recommendedName>
</protein>
<sequence>MKSFITICLALSHPSSGFLNGHKNNISKFQDQTHNAVLNTRTSLCMSKNDNTFDRRSLLSKTGKLIPAAAFFAWPFPTLADDDSKGKIVVFGGSGYVGAHVSQILSSKGYNVVSVSRKSPSDQVDKVSQILGASLTNVDYQSADAINDDLSSIVNGATAVVSCVGVTPGGPNQIAGNGVANVRIVDAAKAAGIDRFVYISVDSALSSGPAKFVLGDYFKGKAQAEAAVTKGFDGEKSLVIKPGIIAGAPPGEIRPPGPPGSKAVSVDAVAKAVVAGVVGEKSGVIDGNAAIESL</sequence>
<accession>A0A7S2MG68</accession>
<dbReference type="InterPro" id="IPR036291">
    <property type="entry name" value="NAD(P)-bd_dom_sf"/>
</dbReference>
<proteinExistence type="predicted"/>
<feature type="domain" description="NAD(P)-binding" evidence="1">
    <location>
        <begin position="92"/>
        <end position="275"/>
    </location>
</feature>
<dbReference type="SUPFAM" id="SSF51735">
    <property type="entry name" value="NAD(P)-binding Rossmann-fold domains"/>
    <property type="match status" value="1"/>
</dbReference>